<dbReference type="InterPro" id="IPR029068">
    <property type="entry name" value="Glyas_Bleomycin-R_OHBP_Dase"/>
</dbReference>
<dbReference type="SUPFAM" id="SSF54593">
    <property type="entry name" value="Glyoxalase/Bleomycin resistance protein/Dihydroxybiphenyl dioxygenase"/>
    <property type="match status" value="1"/>
</dbReference>
<proteinExistence type="predicted"/>
<dbReference type="Pfam" id="PF18029">
    <property type="entry name" value="Glyoxalase_6"/>
    <property type="match status" value="1"/>
</dbReference>
<evidence type="ECO:0000313" key="2">
    <source>
        <dbReference type="EMBL" id="KKZ14778.1"/>
    </source>
</evidence>
<sequence length="142" mass="15880">MTRAFSVSQPSPPRCCLLLASSNPHRLAGFYAELVHAGAVTLDSQGAVTVHLPTGMDMVLYRPSRRRRQPRKGECLALCLRCANLEDTRQRAIVLGAQLLEPVCEKSFGREQWLLDPENNRVLLWEDSIGWRQTPDPMGNPA</sequence>
<dbReference type="EMBL" id="JXUO01000133">
    <property type="protein sequence ID" value="KKZ14778.1"/>
    <property type="molecule type" value="Genomic_DNA"/>
</dbReference>
<dbReference type="InterPro" id="IPR041581">
    <property type="entry name" value="Glyoxalase_6"/>
</dbReference>
<protein>
    <recommendedName>
        <fullName evidence="1">Glyoxalase-like domain-containing protein</fullName>
    </recommendedName>
</protein>
<dbReference type="AlphaFoldDB" id="A0A6N3XBJ4"/>
<organism evidence="2 3">
    <name type="scientific">Candidatus Synechococcus spongiarum 142</name>
    <dbReference type="NCBI Taxonomy" id="1608213"/>
    <lineage>
        <taxon>Bacteria</taxon>
        <taxon>Bacillati</taxon>
        <taxon>Cyanobacteriota</taxon>
        <taxon>Cyanophyceae</taxon>
        <taxon>Synechococcales</taxon>
        <taxon>Synechococcaceae</taxon>
        <taxon>Synechococcus</taxon>
    </lineage>
</organism>
<evidence type="ECO:0000313" key="3">
    <source>
        <dbReference type="Proteomes" id="UP000035054"/>
    </source>
</evidence>
<dbReference type="Proteomes" id="UP000035054">
    <property type="component" value="Unassembled WGS sequence"/>
</dbReference>
<comment type="caution">
    <text evidence="2">The sequence shown here is derived from an EMBL/GenBank/DDBJ whole genome shotgun (WGS) entry which is preliminary data.</text>
</comment>
<gene>
    <name evidence="2" type="ORF">TH68_04085</name>
</gene>
<name>A0A6N3XBJ4_9SYNE</name>
<feature type="domain" description="Glyoxalase-like" evidence="1">
    <location>
        <begin position="19"/>
        <end position="122"/>
    </location>
</feature>
<reference evidence="2 3" key="1">
    <citation type="submission" date="2015-01" db="EMBL/GenBank/DDBJ databases">
        <title>Lifestyle Evolution in Cyanobacterial Symbionts of Sponges.</title>
        <authorList>
            <person name="Burgsdorf I."/>
            <person name="Slaby B.M."/>
            <person name="Handley K.M."/>
            <person name="Haber M."/>
            <person name="Blom J."/>
            <person name="Marshall C.W."/>
            <person name="Gilbert J.A."/>
            <person name="Hentschel U."/>
            <person name="Steindler L."/>
        </authorList>
    </citation>
    <scope>NUCLEOTIDE SEQUENCE [LARGE SCALE GENOMIC DNA]</scope>
    <source>
        <strain evidence="2">142</strain>
    </source>
</reference>
<evidence type="ECO:0000259" key="1">
    <source>
        <dbReference type="Pfam" id="PF18029"/>
    </source>
</evidence>
<dbReference type="Gene3D" id="3.10.180.10">
    <property type="entry name" value="2,3-Dihydroxybiphenyl 1,2-Dioxygenase, domain 1"/>
    <property type="match status" value="1"/>
</dbReference>
<accession>A0A6N3XBJ4</accession>